<dbReference type="Gene3D" id="3.40.50.2000">
    <property type="entry name" value="Glycogen Phosphorylase B"/>
    <property type="match status" value="2"/>
</dbReference>
<evidence type="ECO:0000313" key="4">
    <source>
        <dbReference type="EMBL" id="TWH73027.1"/>
    </source>
</evidence>
<reference evidence="4 5" key="1">
    <citation type="submission" date="2019-07" db="EMBL/GenBank/DDBJ databases">
        <title>R&amp;d 2014.</title>
        <authorList>
            <person name="Klenk H.-P."/>
        </authorList>
    </citation>
    <scope>NUCLEOTIDE SEQUENCE [LARGE SCALE GENOMIC DNA]</scope>
    <source>
        <strain evidence="4 5">DSM 45764</strain>
    </source>
</reference>
<dbReference type="InterPro" id="IPR028098">
    <property type="entry name" value="Glyco_trans_4-like_N"/>
</dbReference>
<proteinExistence type="predicted"/>
<gene>
    <name evidence="4" type="ORF">JD78_01550</name>
</gene>
<dbReference type="AlphaFoldDB" id="A0A562IPT0"/>
<evidence type="ECO:0000313" key="5">
    <source>
        <dbReference type="Proteomes" id="UP000321490"/>
    </source>
</evidence>
<evidence type="ECO:0000256" key="2">
    <source>
        <dbReference type="ARBA" id="ARBA00022679"/>
    </source>
</evidence>
<dbReference type="SUPFAM" id="SSF53756">
    <property type="entry name" value="UDP-Glycosyltransferase/glycogen phosphorylase"/>
    <property type="match status" value="1"/>
</dbReference>
<dbReference type="GO" id="GO:0016757">
    <property type="term" value="F:glycosyltransferase activity"/>
    <property type="evidence" value="ECO:0007669"/>
    <property type="project" value="UniProtKB-KW"/>
</dbReference>
<dbReference type="Proteomes" id="UP000321490">
    <property type="component" value="Unassembled WGS sequence"/>
</dbReference>
<dbReference type="GO" id="GO:1901137">
    <property type="term" value="P:carbohydrate derivative biosynthetic process"/>
    <property type="evidence" value="ECO:0007669"/>
    <property type="project" value="UniProtKB-ARBA"/>
</dbReference>
<dbReference type="PANTHER" id="PTHR45947:SF3">
    <property type="entry name" value="SULFOQUINOVOSYL TRANSFERASE SQD2"/>
    <property type="match status" value="1"/>
</dbReference>
<dbReference type="Pfam" id="PF13439">
    <property type="entry name" value="Glyco_transf_4"/>
    <property type="match status" value="1"/>
</dbReference>
<keyword evidence="1 4" id="KW-0328">Glycosyltransferase</keyword>
<accession>A0A562IPT0</accession>
<sequence length="367" mass="38860">MRVLQAANFVSATSGGLRTALDHLAGGYAAAGHEVVQLVPGPADDVVATGWGRRVVLRSPALVVAPGYRALLDRRRVRSAVERFAPDVLEVHDRTTLRWLGRWARAAGVPSLTVSHERLDRWVRQFTRLPGTAVADRVNAGLVADFDTVVCTTEWAAAEFRRIGAEHLVVVPLGVDAGTFAARTGERPGRTEGVRLVMASRLSWEKRPDLAVSTLRALRRRGVDARLVVAGEGPLRRPLQAAARGLPVQWLGYVSGRDRLAGVLADGDVALAPGPIETFGLAALEALACGTPVVASSASALPGVLGPRAGRSAAGTGAALADAVQDLLTVPEQVRREAARERAEQFPWDATVRGFLAVHEAAVRAAA</sequence>
<protein>
    <submittedName>
        <fullName evidence="4">Alpha-1,6-mannosyltransferase</fullName>
    </submittedName>
</protein>
<name>A0A562IPT0_9ACTN</name>
<comment type="caution">
    <text evidence="4">The sequence shown here is derived from an EMBL/GenBank/DDBJ whole genome shotgun (WGS) entry which is preliminary data.</text>
</comment>
<dbReference type="RefSeq" id="WP_153361021.1">
    <property type="nucleotide sequence ID" value="NZ_JABGDC010000113.1"/>
</dbReference>
<dbReference type="PANTHER" id="PTHR45947">
    <property type="entry name" value="SULFOQUINOVOSYL TRANSFERASE SQD2"/>
    <property type="match status" value="1"/>
</dbReference>
<organism evidence="4 5">
    <name type="scientific">Modestobacter roseus</name>
    <dbReference type="NCBI Taxonomy" id="1181884"/>
    <lineage>
        <taxon>Bacteria</taxon>
        <taxon>Bacillati</taxon>
        <taxon>Actinomycetota</taxon>
        <taxon>Actinomycetes</taxon>
        <taxon>Geodermatophilales</taxon>
        <taxon>Geodermatophilaceae</taxon>
        <taxon>Modestobacter</taxon>
    </lineage>
</organism>
<evidence type="ECO:0000259" key="3">
    <source>
        <dbReference type="Pfam" id="PF13439"/>
    </source>
</evidence>
<keyword evidence="5" id="KW-1185">Reference proteome</keyword>
<evidence type="ECO:0000256" key="1">
    <source>
        <dbReference type="ARBA" id="ARBA00022676"/>
    </source>
</evidence>
<dbReference type="InterPro" id="IPR050194">
    <property type="entry name" value="Glycosyltransferase_grp1"/>
</dbReference>
<keyword evidence="2 4" id="KW-0808">Transferase</keyword>
<dbReference type="Pfam" id="PF13692">
    <property type="entry name" value="Glyco_trans_1_4"/>
    <property type="match status" value="1"/>
</dbReference>
<feature type="domain" description="Glycosyltransferase subfamily 4-like N-terminal" evidence="3">
    <location>
        <begin position="15"/>
        <end position="177"/>
    </location>
</feature>
<dbReference type="OrthoDB" id="5242526at2"/>
<dbReference type="EMBL" id="VLKF01000001">
    <property type="protein sequence ID" value="TWH73027.1"/>
    <property type="molecule type" value="Genomic_DNA"/>
</dbReference>